<organism evidence="1 2">
    <name type="scientific">Solanum verrucosum</name>
    <dbReference type="NCBI Taxonomy" id="315347"/>
    <lineage>
        <taxon>Eukaryota</taxon>
        <taxon>Viridiplantae</taxon>
        <taxon>Streptophyta</taxon>
        <taxon>Embryophyta</taxon>
        <taxon>Tracheophyta</taxon>
        <taxon>Spermatophyta</taxon>
        <taxon>Magnoliopsida</taxon>
        <taxon>eudicotyledons</taxon>
        <taxon>Gunneridae</taxon>
        <taxon>Pentapetalae</taxon>
        <taxon>asterids</taxon>
        <taxon>lamiids</taxon>
        <taxon>Solanales</taxon>
        <taxon>Solanaceae</taxon>
        <taxon>Solanoideae</taxon>
        <taxon>Solaneae</taxon>
        <taxon>Solanum</taxon>
    </lineage>
</organism>
<name>A0AAF0PR94_SOLVR</name>
<dbReference type="PANTHER" id="PTHR15503">
    <property type="entry name" value="LDOC1 RELATED"/>
    <property type="match status" value="1"/>
</dbReference>
<reference evidence="1" key="1">
    <citation type="submission" date="2023-08" db="EMBL/GenBank/DDBJ databases">
        <title>A de novo genome assembly of Solanum verrucosum Schlechtendal, a Mexican diploid species geographically isolated from the other diploid A-genome species in potato relatives.</title>
        <authorList>
            <person name="Hosaka K."/>
        </authorList>
    </citation>
    <scope>NUCLEOTIDE SEQUENCE</scope>
    <source>
        <tissue evidence="1">Young leaves</tissue>
    </source>
</reference>
<dbReference type="Proteomes" id="UP001234989">
    <property type="component" value="Chromosome 1"/>
</dbReference>
<dbReference type="EMBL" id="CP133612">
    <property type="protein sequence ID" value="WMV09387.1"/>
    <property type="molecule type" value="Genomic_DNA"/>
</dbReference>
<evidence type="ECO:0000313" key="1">
    <source>
        <dbReference type="EMBL" id="WMV09387.1"/>
    </source>
</evidence>
<dbReference type="InterPro" id="IPR043502">
    <property type="entry name" value="DNA/RNA_pol_sf"/>
</dbReference>
<dbReference type="Gene3D" id="3.10.10.10">
    <property type="entry name" value="HIV Type 1 Reverse Transcriptase, subunit A, domain 1"/>
    <property type="match status" value="1"/>
</dbReference>
<proteinExistence type="predicted"/>
<keyword evidence="2" id="KW-1185">Reference proteome</keyword>
<gene>
    <name evidence="1" type="ORF">MTR67_002772</name>
</gene>
<evidence type="ECO:0000313" key="2">
    <source>
        <dbReference type="Proteomes" id="UP001234989"/>
    </source>
</evidence>
<dbReference type="AlphaFoldDB" id="A0AAF0PR94"/>
<accession>A0AAF0PR94</accession>
<sequence length="125" mass="14124">MPKKAKIISSIWATKLVGQGCLAYLAHIQDVEVESPSIESIPVVSEFREVFHMDFPGMPPDRDIDFYIVYKPHTHPISIPLYRMAPTKLGELKAQIQELLDKGFIRPSASPWGAPVFFLKKMTVV</sequence>
<protein>
    <submittedName>
        <fullName evidence="1">Uncharacterized protein</fullName>
    </submittedName>
</protein>
<dbReference type="InterPro" id="IPR032567">
    <property type="entry name" value="RTL1-rel"/>
</dbReference>
<dbReference type="SUPFAM" id="SSF56672">
    <property type="entry name" value="DNA/RNA polymerases"/>
    <property type="match status" value="1"/>
</dbReference>
<dbReference type="PANTHER" id="PTHR15503:SF45">
    <property type="entry name" value="RNA-DIRECTED DNA POLYMERASE HOMOLOG"/>
    <property type="match status" value="1"/>
</dbReference>